<evidence type="ECO:0000313" key="1">
    <source>
        <dbReference type="EMBL" id="OEK08428.1"/>
    </source>
</evidence>
<dbReference type="AlphaFoldDB" id="A0A1E5TAP9"/>
<gene>
    <name evidence="1" type="ORF">A8C32_02985</name>
</gene>
<evidence type="ECO:0008006" key="3">
    <source>
        <dbReference type="Google" id="ProtNLM"/>
    </source>
</evidence>
<reference evidence="1 2" key="1">
    <citation type="submission" date="2016-05" db="EMBL/GenBank/DDBJ databases">
        <title>Draft Genome Sequence of Algibacter sp. Strain SK-16 Isolated from the Surface Water of Aburatsubo Inlet.</title>
        <authorList>
            <person name="Wong S.-K."/>
            <person name="Yoshizawa S."/>
            <person name="Nakajima Y."/>
            <person name="Ogura Y."/>
            <person name="Tetsuya H."/>
            <person name="Hamasaki K."/>
        </authorList>
    </citation>
    <scope>NUCLEOTIDE SEQUENCE [LARGE SCALE GENOMIC DNA]</scope>
    <source>
        <strain evidence="1 2">SK-16</strain>
    </source>
</reference>
<name>A0A1E5TAP9_9FLAO</name>
<protein>
    <recommendedName>
        <fullName evidence="3">Secreted protein</fullName>
    </recommendedName>
</protein>
<proteinExistence type="predicted"/>
<keyword evidence="2" id="KW-1185">Reference proteome</keyword>
<dbReference type="OrthoDB" id="1148517at2"/>
<sequence>MKLYISFFVIIAFSLTVLGQVDNRKKSISIPAVKSNNDFSESKSLFPSKPINNSSLKNIKIPKRSTSLNLPKKEFSMFPEEEFGNPGELYEKQINKNLDNLKLSEKELALKNGSTTDQYFGDFKSNGKFVNVVYRDHGYVDGDMIRVLVNDDVIKSSVFLSGGYKGLKIDLQKGFNKIDFLALNQGESGPNTAEFQVTDDKGNIVSSNRWNLATGVKATVIIVKE</sequence>
<dbReference type="STRING" id="1849968.A8C32_02985"/>
<organism evidence="1 2">
    <name type="scientific">Flavivirga aquatica</name>
    <dbReference type="NCBI Taxonomy" id="1849968"/>
    <lineage>
        <taxon>Bacteria</taxon>
        <taxon>Pseudomonadati</taxon>
        <taxon>Bacteroidota</taxon>
        <taxon>Flavobacteriia</taxon>
        <taxon>Flavobacteriales</taxon>
        <taxon>Flavobacteriaceae</taxon>
        <taxon>Flavivirga</taxon>
    </lineage>
</organism>
<accession>A0A1E5TAP9</accession>
<comment type="caution">
    <text evidence="1">The sequence shown here is derived from an EMBL/GenBank/DDBJ whole genome shotgun (WGS) entry which is preliminary data.</text>
</comment>
<dbReference type="RefSeq" id="WP_069829936.1">
    <property type="nucleotide sequence ID" value="NZ_MDJD01000034.1"/>
</dbReference>
<dbReference type="EMBL" id="MDJD01000034">
    <property type="protein sequence ID" value="OEK08428.1"/>
    <property type="molecule type" value="Genomic_DNA"/>
</dbReference>
<evidence type="ECO:0000313" key="2">
    <source>
        <dbReference type="Proteomes" id="UP000095713"/>
    </source>
</evidence>
<dbReference type="Proteomes" id="UP000095713">
    <property type="component" value="Unassembled WGS sequence"/>
</dbReference>